<feature type="domain" description="Multidrug resistance protein MdtA-like barrel-sandwich hybrid" evidence="6">
    <location>
        <begin position="296"/>
        <end position="395"/>
    </location>
</feature>
<evidence type="ECO:0000256" key="5">
    <source>
        <dbReference type="SAM" id="Phobius"/>
    </source>
</evidence>
<dbReference type="InterPro" id="IPR050465">
    <property type="entry name" value="UPF0194_transport"/>
</dbReference>
<sequence length="602" mass="63601">MKLVLPFKKKKSEPSEDAAGEKKPKYSRPRKKLKKKTIVLLIILGILIIAGCVGLYFLFFAKDEATIITGETTTGSLTTTLEGTGTTIPADSVTYTFASDADIKEVDVAAGDTVAAGDQLYVQDDTEVYDEIATYQENIADLNTKLDDYNNTLTTLNENIANLTITAPFSGRLTEVDVEDGDTIKSGDTMAVLVDDSKMKVTQYFSYAYEDDIYVGMPGVISIADQMLTLDAAVTSISKVERITTEGTRCFAVTMEITNPGSLTEGLTGAGYLLSKSGEKLYPAVEGTLEYASSKTITAKVSGDLTYMNAVDYQKVTKGETLFKIDGTTYENQLSSVTRNIASTNESISSYNDRITQAQESLANYTVTSSIAGKVIMVRASVGKTPTEGGTSVVVYNLDSMEVSIDVDELDIDNITMGMSVDIIQTGSETDTTYKGTVTAISYEATNTDGVAYFPITVSVDSQGALSPGVNVSYKITIGDAEEGVLAPIAALKTTDEGTCLFIKADSKPASAIDLGDDVDIPDGYYAVPVETGVSDSTNVRILSGVDAGVTVFLRYQESAPSNGDTTSENADATTTTATQNFGPPGGMSNMGGGGGGGPMGG</sequence>
<keyword evidence="2 3" id="KW-0175">Coiled coil</keyword>
<dbReference type="Gene3D" id="2.40.30.170">
    <property type="match status" value="1"/>
</dbReference>
<dbReference type="PANTHER" id="PTHR32347">
    <property type="entry name" value="EFFLUX SYSTEM COMPONENT YKNX-RELATED"/>
    <property type="match status" value="1"/>
</dbReference>
<keyword evidence="5" id="KW-0812">Transmembrane</keyword>
<dbReference type="AlphaFoldDB" id="A0A644X8V7"/>
<feature type="region of interest" description="Disordered" evidence="4">
    <location>
        <begin position="1"/>
        <end position="28"/>
    </location>
</feature>
<evidence type="ECO:0000256" key="3">
    <source>
        <dbReference type="SAM" id="Coils"/>
    </source>
</evidence>
<gene>
    <name evidence="7" type="primary">mdtA_41</name>
    <name evidence="7" type="ORF">SDC9_58954</name>
</gene>
<name>A0A644X8V7_9ZZZZ</name>
<dbReference type="Gene3D" id="1.10.287.470">
    <property type="entry name" value="Helix hairpin bin"/>
    <property type="match status" value="1"/>
</dbReference>
<dbReference type="EMBL" id="VSSQ01001996">
    <property type="protein sequence ID" value="MPM12600.1"/>
    <property type="molecule type" value="Genomic_DNA"/>
</dbReference>
<reference evidence="7" key="1">
    <citation type="submission" date="2019-08" db="EMBL/GenBank/DDBJ databases">
        <authorList>
            <person name="Kucharzyk K."/>
            <person name="Murdoch R.W."/>
            <person name="Higgins S."/>
            <person name="Loffler F."/>
        </authorList>
    </citation>
    <scope>NUCLEOTIDE SEQUENCE</scope>
</reference>
<dbReference type="PANTHER" id="PTHR32347:SF14">
    <property type="entry name" value="EFFLUX SYSTEM COMPONENT YKNX-RELATED"/>
    <property type="match status" value="1"/>
</dbReference>
<proteinExistence type="predicted"/>
<evidence type="ECO:0000313" key="7">
    <source>
        <dbReference type="EMBL" id="MPM12600.1"/>
    </source>
</evidence>
<keyword evidence="5" id="KW-0472">Membrane</keyword>
<feature type="coiled-coil region" evidence="3">
    <location>
        <begin position="132"/>
        <end position="166"/>
    </location>
</feature>
<dbReference type="Gene3D" id="2.40.420.20">
    <property type="match status" value="1"/>
</dbReference>
<dbReference type="GO" id="GO:0030313">
    <property type="term" value="C:cell envelope"/>
    <property type="evidence" value="ECO:0007669"/>
    <property type="project" value="UniProtKB-SubCell"/>
</dbReference>
<comment type="caution">
    <text evidence="7">The sequence shown here is derived from an EMBL/GenBank/DDBJ whole genome shotgun (WGS) entry which is preliminary data.</text>
</comment>
<feature type="compositionally biased region" description="Gly residues" evidence="4">
    <location>
        <begin position="584"/>
        <end position="602"/>
    </location>
</feature>
<protein>
    <submittedName>
        <fullName evidence="7">Multidrug resistance protein MdtA</fullName>
    </submittedName>
</protein>
<dbReference type="SUPFAM" id="SSF111369">
    <property type="entry name" value="HlyD-like secretion proteins"/>
    <property type="match status" value="2"/>
</dbReference>
<organism evidence="7">
    <name type="scientific">bioreactor metagenome</name>
    <dbReference type="NCBI Taxonomy" id="1076179"/>
    <lineage>
        <taxon>unclassified sequences</taxon>
        <taxon>metagenomes</taxon>
        <taxon>ecological metagenomes</taxon>
    </lineage>
</organism>
<feature type="compositionally biased region" description="Low complexity" evidence="4">
    <location>
        <begin position="566"/>
        <end position="579"/>
    </location>
</feature>
<feature type="domain" description="Multidrug resistance protein MdtA-like barrel-sandwich hybrid" evidence="6">
    <location>
        <begin position="103"/>
        <end position="195"/>
    </location>
</feature>
<evidence type="ECO:0000256" key="4">
    <source>
        <dbReference type="SAM" id="MobiDB-lite"/>
    </source>
</evidence>
<evidence type="ECO:0000256" key="2">
    <source>
        <dbReference type="ARBA" id="ARBA00023054"/>
    </source>
</evidence>
<accession>A0A644X8V7</accession>
<feature type="region of interest" description="Disordered" evidence="4">
    <location>
        <begin position="560"/>
        <end position="602"/>
    </location>
</feature>
<feature type="transmembrane region" description="Helical" evidence="5">
    <location>
        <begin position="38"/>
        <end position="59"/>
    </location>
</feature>
<dbReference type="InterPro" id="IPR058625">
    <property type="entry name" value="MdtA-like_BSH"/>
</dbReference>
<evidence type="ECO:0000256" key="1">
    <source>
        <dbReference type="ARBA" id="ARBA00004196"/>
    </source>
</evidence>
<dbReference type="Pfam" id="PF25917">
    <property type="entry name" value="BSH_RND"/>
    <property type="match status" value="2"/>
</dbReference>
<evidence type="ECO:0000259" key="6">
    <source>
        <dbReference type="Pfam" id="PF25917"/>
    </source>
</evidence>
<comment type="subcellular location">
    <subcellularLocation>
        <location evidence="1">Cell envelope</location>
    </subcellularLocation>
</comment>
<keyword evidence="5" id="KW-1133">Transmembrane helix</keyword>
<dbReference type="Gene3D" id="2.40.50.100">
    <property type="match status" value="2"/>
</dbReference>